<evidence type="ECO:0000313" key="4">
    <source>
        <dbReference type="Proteomes" id="UP000077671"/>
    </source>
</evidence>
<feature type="compositionally biased region" description="Polar residues" evidence="1">
    <location>
        <begin position="285"/>
        <end position="309"/>
    </location>
</feature>
<name>A0A177U3Q6_9BASI</name>
<reference evidence="3" key="2">
    <citation type="journal article" date="2019" name="IMA Fungus">
        <title>Genome sequencing and comparison of five Tilletia species to identify candidate genes for the detection of regulated species infecting wheat.</title>
        <authorList>
            <person name="Nguyen H.D.T."/>
            <person name="Sultana T."/>
            <person name="Kesanakurti P."/>
            <person name="Hambleton S."/>
        </authorList>
    </citation>
    <scope>NUCLEOTIDE SEQUENCE</scope>
    <source>
        <strain evidence="3">DAOMC 238032</strain>
    </source>
</reference>
<dbReference type="AlphaFoldDB" id="A0A177U3Q6"/>
<keyword evidence="5" id="KW-1185">Reference proteome</keyword>
<evidence type="ECO:0000313" key="3">
    <source>
        <dbReference type="EMBL" id="KAE8253697.1"/>
    </source>
</evidence>
<feature type="region of interest" description="Disordered" evidence="1">
    <location>
        <begin position="499"/>
        <end position="560"/>
    </location>
</feature>
<feature type="compositionally biased region" description="Low complexity" evidence="1">
    <location>
        <begin position="204"/>
        <end position="231"/>
    </location>
</feature>
<dbReference type="EMBL" id="CAJHJG010002857">
    <property type="protein sequence ID" value="CAD6924177.1"/>
    <property type="molecule type" value="Genomic_DNA"/>
</dbReference>
<accession>A0A177U3Q6</accession>
<protein>
    <submittedName>
        <fullName evidence="3">Uncharacterized protein</fullName>
    </submittedName>
</protein>
<feature type="region of interest" description="Disordered" evidence="1">
    <location>
        <begin position="120"/>
        <end position="250"/>
    </location>
</feature>
<dbReference type="Proteomes" id="UP000077671">
    <property type="component" value="Unassembled WGS sequence"/>
</dbReference>
<gene>
    <name evidence="3" type="ORF">A4X03_0g5822</name>
    <name evidence="2" type="ORF">JKIAZH3_G2419</name>
</gene>
<reference evidence="2" key="3">
    <citation type="submission" date="2020-10" db="EMBL/GenBank/DDBJ databases">
        <authorList>
            <person name="Sedaghatjoo S."/>
        </authorList>
    </citation>
    <scope>NUCLEOTIDE SEQUENCE</scope>
    <source>
        <strain evidence="2">AZH3</strain>
    </source>
</reference>
<evidence type="ECO:0000313" key="5">
    <source>
        <dbReference type="Proteomes" id="UP000836402"/>
    </source>
</evidence>
<dbReference type="EMBL" id="LWDD02000994">
    <property type="protein sequence ID" value="KAE8253697.1"/>
    <property type="molecule type" value="Genomic_DNA"/>
</dbReference>
<proteinExistence type="predicted"/>
<evidence type="ECO:0000256" key="1">
    <source>
        <dbReference type="SAM" id="MobiDB-lite"/>
    </source>
</evidence>
<evidence type="ECO:0000313" key="2">
    <source>
        <dbReference type="EMBL" id="CAD6924177.1"/>
    </source>
</evidence>
<reference evidence="3" key="1">
    <citation type="submission" date="2016-04" db="EMBL/GenBank/DDBJ databases">
        <authorList>
            <person name="Nguyen H.D."/>
            <person name="Kesanakurti P."/>
            <person name="Cullis J."/>
            <person name="Levesque C.A."/>
            <person name="Hambleton S."/>
        </authorList>
    </citation>
    <scope>NUCLEOTIDE SEQUENCE</scope>
    <source>
        <strain evidence="3">DAOMC 238032</strain>
    </source>
</reference>
<sequence>MDNVQPFPGTAQSGERFVDRTSTIPTFFSDRDGPGTAAEAAQAAALALIAGRSLYRARDFQRMTEREVAELEQLLGSKRSEASEAVQSVERHNASYLESVKKALLAVHLMATEAGLDPGSVISKSPPGSAAADTWPTSVREEVQSSATLIPTPTHHVPSILPAPDTQQPYAERSTPPSPKASVASLAGSTLSPYSPSSEDDSSRASLLSFNSTGRSRVSSVASSALALPSRKSSLKGGSSMTGKPRPLSDLFTAQPAVDESGAVATLSSPYHREEPSSQRRSRASSHNPTPTASALFDSPTSPVETNTPLHKDWPRASAFLVDSGDYSDSPSHAPRSSSSGSRRGSVSSQATTSLTAHLHTLKTIPSIQIPEGAVMGETLDSPSARREDLPPLIPPKGQRVSQFPSISSMASEMTLSATQPQAGAATARQRAYSSQDAALSPALTRVRPRKANQASARRVSGLEVEVVKSILAIAPPVLQPSPRSSVRFEKPVVSWSTSSARDTVDSTPPIMLSDASASDSQGRASKARVRTNSNVQERTETTNADEEGQYLEGEEGAEPRQKRFGLSIKSIASADRDAQSHMRSLLTIAAPSKSSRGRPVASARVMVNGKSGTVVRPSRKDTDDGTCDVRLDDEGSSGKGGHVLCSIRARSVDILAPDTAGGQACVVLEGPRRGLVGVLKNLATAPDSKMKDPLCWVWDPKSSQLFCVPFLHLARA</sequence>
<organism evidence="3 4">
    <name type="scientific">Tilletia caries</name>
    <name type="common">wheat bunt fungus</name>
    <dbReference type="NCBI Taxonomy" id="13290"/>
    <lineage>
        <taxon>Eukaryota</taxon>
        <taxon>Fungi</taxon>
        <taxon>Dikarya</taxon>
        <taxon>Basidiomycota</taxon>
        <taxon>Ustilaginomycotina</taxon>
        <taxon>Exobasidiomycetes</taxon>
        <taxon>Tilletiales</taxon>
        <taxon>Tilletiaceae</taxon>
        <taxon>Tilletia</taxon>
    </lineage>
</organism>
<dbReference type="Proteomes" id="UP000836402">
    <property type="component" value="Unassembled WGS sequence"/>
</dbReference>
<feature type="region of interest" description="Disordered" evidence="1">
    <location>
        <begin position="379"/>
        <end position="402"/>
    </location>
</feature>
<feature type="compositionally biased region" description="Acidic residues" evidence="1">
    <location>
        <begin position="544"/>
        <end position="557"/>
    </location>
</feature>
<comment type="caution">
    <text evidence="3">The sequence shown here is derived from an EMBL/GenBank/DDBJ whole genome shotgun (WGS) entry which is preliminary data.</text>
</comment>
<feature type="region of interest" description="Disordered" evidence="1">
    <location>
        <begin position="263"/>
        <end position="312"/>
    </location>
</feature>
<feature type="region of interest" description="Disordered" evidence="1">
    <location>
        <begin position="325"/>
        <end position="353"/>
    </location>
</feature>
<feature type="compositionally biased region" description="Low complexity" evidence="1">
    <location>
        <begin position="328"/>
        <end position="353"/>
    </location>
</feature>